<keyword evidence="1 7" id="KW-0813">Transport</keyword>
<dbReference type="InterPro" id="IPR005893">
    <property type="entry name" value="PotA-like"/>
</dbReference>
<feature type="domain" description="ABC transporter" evidence="8">
    <location>
        <begin position="4"/>
        <end position="234"/>
    </location>
</feature>
<dbReference type="InterPro" id="IPR003439">
    <property type="entry name" value="ABC_transporter-like_ATP-bd"/>
</dbReference>
<dbReference type="GO" id="GO:0016887">
    <property type="term" value="F:ATP hydrolysis activity"/>
    <property type="evidence" value="ECO:0007669"/>
    <property type="project" value="InterPro"/>
</dbReference>
<dbReference type="InterPro" id="IPR008995">
    <property type="entry name" value="Mo/tungstate-bd_C_term_dom"/>
</dbReference>
<dbReference type="SUPFAM" id="SSF50331">
    <property type="entry name" value="MOP-like"/>
    <property type="match status" value="1"/>
</dbReference>
<keyword evidence="10" id="KW-1185">Reference proteome</keyword>
<evidence type="ECO:0000256" key="1">
    <source>
        <dbReference type="ARBA" id="ARBA00022448"/>
    </source>
</evidence>
<dbReference type="PANTHER" id="PTHR42781">
    <property type="entry name" value="SPERMIDINE/PUTRESCINE IMPORT ATP-BINDING PROTEIN POTA"/>
    <property type="match status" value="1"/>
</dbReference>
<dbReference type="PANTHER" id="PTHR42781:SF4">
    <property type="entry name" value="SPERMIDINE_PUTRESCINE IMPORT ATP-BINDING PROTEIN POTA"/>
    <property type="match status" value="1"/>
</dbReference>
<dbReference type="Gene3D" id="2.40.50.100">
    <property type="match status" value="1"/>
</dbReference>
<evidence type="ECO:0000256" key="6">
    <source>
        <dbReference type="ARBA" id="ARBA00023136"/>
    </source>
</evidence>
<evidence type="ECO:0000256" key="4">
    <source>
        <dbReference type="ARBA" id="ARBA00022840"/>
    </source>
</evidence>
<sequence length="357" mass="38579">MSAVGISNVAKYYGKVAALDDVSMTVQDGEFFGLLGPSGGGKTTLLRAIAGFVEPDRGEITIAGKAVSNIPINKRDIGMMFQNYALFPHLTVAENIGFGLSVRHRPKAEIAERVRQLLELVRLSGFEGRKPKQMSGGQQQRIALARALSTNPKVLLLDEPLGALDKKLREEMQFELKQIQRDVGITTVFVTHDQEEALTLSDRIAIMNGGRVEQIGAPRDIYERPRTAFAASFLGTANFFEGVVSGRGDGVTRIELPDGQAIFTTDEAPAGARVTAAVRPEKLLAGPVGAQGQEGRTNTIQGRVMAEVFAGNSVTYKVDAGNKPVTVFVQNRTDERFGPDQTIALTWAPYHTILVAA</sequence>
<dbReference type="SMART" id="SM00382">
    <property type="entry name" value="AAA"/>
    <property type="match status" value="1"/>
</dbReference>
<comment type="caution">
    <text evidence="9">The sequence shown here is derived from an EMBL/GenBank/DDBJ whole genome shotgun (WGS) entry which is preliminary data.</text>
</comment>
<gene>
    <name evidence="7" type="primary">potA</name>
    <name evidence="9" type="ORF">C7I84_07410</name>
</gene>
<dbReference type="GO" id="GO:0015847">
    <property type="term" value="P:putrescine transport"/>
    <property type="evidence" value="ECO:0007669"/>
    <property type="project" value="UniProtKB-ARBA"/>
</dbReference>
<comment type="function">
    <text evidence="7">Part of the ABC transporter complex PotABCD involved in spermidine/putrescine import. Responsible for energy coupling to the transport system.</text>
</comment>
<dbReference type="RefSeq" id="WP_106771507.1">
    <property type="nucleotide sequence ID" value="NZ_PXYK01000005.1"/>
</dbReference>
<dbReference type="InterPro" id="IPR013611">
    <property type="entry name" value="Transp-assoc_OB_typ2"/>
</dbReference>
<evidence type="ECO:0000259" key="8">
    <source>
        <dbReference type="PROSITE" id="PS50893"/>
    </source>
</evidence>
<dbReference type="GO" id="GO:0005524">
    <property type="term" value="F:ATP binding"/>
    <property type="evidence" value="ECO:0007669"/>
    <property type="project" value="UniProtKB-KW"/>
</dbReference>
<evidence type="ECO:0000256" key="2">
    <source>
        <dbReference type="ARBA" id="ARBA00022475"/>
    </source>
</evidence>
<dbReference type="Proteomes" id="UP000241229">
    <property type="component" value="Unassembled WGS sequence"/>
</dbReference>
<dbReference type="GO" id="GO:0015417">
    <property type="term" value="F:ABC-type polyamine transporter activity"/>
    <property type="evidence" value="ECO:0007669"/>
    <property type="project" value="UniProtKB-EC"/>
</dbReference>
<dbReference type="OrthoDB" id="9802264at2"/>
<dbReference type="InterPro" id="IPR003593">
    <property type="entry name" value="AAA+_ATPase"/>
</dbReference>
<dbReference type="AlphaFoldDB" id="A0A2P7SM30"/>
<keyword evidence="5 7" id="KW-1278">Translocase</keyword>
<dbReference type="GO" id="GO:0043190">
    <property type="term" value="C:ATP-binding cassette (ABC) transporter complex"/>
    <property type="evidence" value="ECO:0007669"/>
    <property type="project" value="InterPro"/>
</dbReference>
<keyword evidence="3 7" id="KW-0547">Nucleotide-binding</keyword>
<dbReference type="PROSITE" id="PS00211">
    <property type="entry name" value="ABC_TRANSPORTER_1"/>
    <property type="match status" value="1"/>
</dbReference>
<keyword evidence="6 7" id="KW-0472">Membrane</keyword>
<dbReference type="PROSITE" id="PS50893">
    <property type="entry name" value="ABC_TRANSPORTER_2"/>
    <property type="match status" value="1"/>
</dbReference>
<dbReference type="InterPro" id="IPR027417">
    <property type="entry name" value="P-loop_NTPase"/>
</dbReference>
<evidence type="ECO:0000256" key="3">
    <source>
        <dbReference type="ARBA" id="ARBA00022741"/>
    </source>
</evidence>
<comment type="similarity">
    <text evidence="7">Belongs to the ABC transporter superfamily. Spermidine/putrescine importer (TC 3.A.1.11.1) family.</text>
</comment>
<dbReference type="FunFam" id="3.40.50.300:FF:000133">
    <property type="entry name" value="Spermidine/putrescine import ATP-binding protein PotA"/>
    <property type="match status" value="1"/>
</dbReference>
<reference evidence="9 10" key="1">
    <citation type="submission" date="2018-03" db="EMBL/GenBank/DDBJ databases">
        <title>The draft genome of Mesorhizobium sp. 6GN-30.</title>
        <authorList>
            <person name="Liu L."/>
            <person name="Li L."/>
            <person name="Wang T."/>
            <person name="Zhang X."/>
            <person name="Liang L."/>
        </authorList>
    </citation>
    <scope>NUCLEOTIDE SEQUENCE [LARGE SCALE GENOMIC DNA]</scope>
    <source>
        <strain evidence="9 10">6GN30</strain>
    </source>
</reference>
<comment type="catalytic activity">
    <reaction evidence="7">
        <text>ATP + H2O + polyamine-[polyamine-binding protein]Side 1 = ADP + phosphate + polyamineSide 2 + [polyamine-binding protein]Side 1.</text>
        <dbReference type="EC" id="7.6.2.11"/>
    </reaction>
</comment>
<evidence type="ECO:0000256" key="5">
    <source>
        <dbReference type="ARBA" id="ARBA00022967"/>
    </source>
</evidence>
<dbReference type="EC" id="7.6.2.11" evidence="7"/>
<evidence type="ECO:0000256" key="7">
    <source>
        <dbReference type="RuleBase" id="RU364083"/>
    </source>
</evidence>
<evidence type="ECO:0000313" key="10">
    <source>
        <dbReference type="Proteomes" id="UP000241229"/>
    </source>
</evidence>
<dbReference type="EMBL" id="PXYK01000005">
    <property type="protein sequence ID" value="PSJ63445.1"/>
    <property type="molecule type" value="Genomic_DNA"/>
</dbReference>
<keyword evidence="2 7" id="KW-1003">Cell membrane</keyword>
<dbReference type="Pfam" id="PF08402">
    <property type="entry name" value="TOBE_2"/>
    <property type="match status" value="1"/>
</dbReference>
<dbReference type="InterPro" id="IPR050093">
    <property type="entry name" value="ABC_SmlMolc_Importer"/>
</dbReference>
<proteinExistence type="inferred from homology"/>
<dbReference type="Pfam" id="PF00005">
    <property type="entry name" value="ABC_tran"/>
    <property type="match status" value="1"/>
</dbReference>
<dbReference type="NCBIfam" id="TIGR01187">
    <property type="entry name" value="potA"/>
    <property type="match status" value="1"/>
</dbReference>
<dbReference type="Gene3D" id="3.40.50.300">
    <property type="entry name" value="P-loop containing nucleotide triphosphate hydrolases"/>
    <property type="match status" value="1"/>
</dbReference>
<dbReference type="InterPro" id="IPR017871">
    <property type="entry name" value="ABC_transporter-like_CS"/>
</dbReference>
<protein>
    <recommendedName>
        <fullName evidence="7">Spermidine/putrescine import ATP-binding protein PotA</fullName>
        <ecNumber evidence="7">7.6.2.11</ecNumber>
    </recommendedName>
</protein>
<organism evidence="9 10">
    <name type="scientific">Kumtagia ephedrae</name>
    <dbReference type="NCBI Taxonomy" id="2116701"/>
    <lineage>
        <taxon>Bacteria</taxon>
        <taxon>Pseudomonadati</taxon>
        <taxon>Pseudomonadota</taxon>
        <taxon>Alphaproteobacteria</taxon>
        <taxon>Hyphomicrobiales</taxon>
        <taxon>Phyllobacteriaceae</taxon>
        <taxon>Kumtagia</taxon>
    </lineage>
</organism>
<name>A0A2P7SM30_9HYPH</name>
<evidence type="ECO:0000313" key="9">
    <source>
        <dbReference type="EMBL" id="PSJ63445.1"/>
    </source>
</evidence>
<keyword evidence="4 7" id="KW-0067">ATP-binding</keyword>
<accession>A0A2P7SM30</accession>
<dbReference type="SUPFAM" id="SSF52540">
    <property type="entry name" value="P-loop containing nucleoside triphosphate hydrolases"/>
    <property type="match status" value="1"/>
</dbReference>
<comment type="subunit">
    <text evidence="7">The complex is composed of two ATP-binding proteins (PotA), two transmembrane proteins (PotB and PotC) and a solute-binding protein (PotD).</text>
</comment>